<dbReference type="GO" id="GO:0016705">
    <property type="term" value="F:oxidoreductase activity, acting on paired donors, with incorporation or reduction of molecular oxygen"/>
    <property type="evidence" value="ECO:0007669"/>
    <property type="project" value="InterPro"/>
</dbReference>
<dbReference type="Proteomes" id="UP000325577">
    <property type="component" value="Linkage Group LG4"/>
</dbReference>
<evidence type="ECO:0000256" key="2">
    <source>
        <dbReference type="ARBA" id="ARBA00010617"/>
    </source>
</evidence>
<keyword evidence="5" id="KW-0408">Iron</keyword>
<proteinExistence type="inferred from homology"/>
<dbReference type="InterPro" id="IPR001128">
    <property type="entry name" value="Cyt_P450"/>
</dbReference>
<dbReference type="SUPFAM" id="SSF48264">
    <property type="entry name" value="Cytochrome P450"/>
    <property type="match status" value="1"/>
</dbReference>
<evidence type="ECO:0000256" key="6">
    <source>
        <dbReference type="SAM" id="MobiDB-lite"/>
    </source>
</evidence>
<dbReference type="GO" id="GO:0020037">
    <property type="term" value="F:heme binding"/>
    <property type="evidence" value="ECO:0007669"/>
    <property type="project" value="InterPro"/>
</dbReference>
<dbReference type="InterPro" id="IPR036396">
    <property type="entry name" value="Cyt_P450_sf"/>
</dbReference>
<dbReference type="Pfam" id="PF00067">
    <property type="entry name" value="p450"/>
    <property type="match status" value="2"/>
</dbReference>
<organism evidence="7 8">
    <name type="scientific">Nyssa sinensis</name>
    <dbReference type="NCBI Taxonomy" id="561372"/>
    <lineage>
        <taxon>Eukaryota</taxon>
        <taxon>Viridiplantae</taxon>
        <taxon>Streptophyta</taxon>
        <taxon>Embryophyta</taxon>
        <taxon>Tracheophyta</taxon>
        <taxon>Spermatophyta</taxon>
        <taxon>Magnoliopsida</taxon>
        <taxon>eudicotyledons</taxon>
        <taxon>Gunneridae</taxon>
        <taxon>Pentapetalae</taxon>
        <taxon>asterids</taxon>
        <taxon>Cornales</taxon>
        <taxon>Nyssaceae</taxon>
        <taxon>Nyssa</taxon>
    </lineage>
</organism>
<reference evidence="7 8" key="1">
    <citation type="submission" date="2019-09" db="EMBL/GenBank/DDBJ databases">
        <title>A chromosome-level genome assembly of the Chinese tupelo Nyssa sinensis.</title>
        <authorList>
            <person name="Yang X."/>
            <person name="Kang M."/>
            <person name="Yang Y."/>
            <person name="Xiong H."/>
            <person name="Wang M."/>
            <person name="Zhang Z."/>
            <person name="Wang Z."/>
            <person name="Wu H."/>
            <person name="Ma T."/>
            <person name="Liu J."/>
            <person name="Xi Z."/>
        </authorList>
    </citation>
    <scope>NUCLEOTIDE SEQUENCE [LARGE SCALE GENOMIC DNA]</scope>
    <source>
        <strain evidence="7">J267</strain>
        <tissue evidence="7">Leaf</tissue>
    </source>
</reference>
<dbReference type="AlphaFoldDB" id="A0A5J4ZZW5"/>
<dbReference type="PRINTS" id="PR00385">
    <property type="entry name" value="P450"/>
</dbReference>
<evidence type="ECO:0000313" key="7">
    <source>
        <dbReference type="EMBL" id="KAA8523444.1"/>
    </source>
</evidence>
<dbReference type="CDD" id="cd11064">
    <property type="entry name" value="CYP86A"/>
    <property type="match status" value="1"/>
</dbReference>
<feature type="compositionally biased region" description="Basic and acidic residues" evidence="6">
    <location>
        <begin position="400"/>
        <end position="418"/>
    </location>
</feature>
<gene>
    <name evidence="7" type="ORF">F0562_009867</name>
</gene>
<accession>A0A5J4ZZW5</accession>
<keyword evidence="4" id="KW-0560">Oxidoreductase</keyword>
<evidence type="ECO:0000256" key="4">
    <source>
        <dbReference type="ARBA" id="ARBA00023002"/>
    </source>
</evidence>
<evidence type="ECO:0000256" key="5">
    <source>
        <dbReference type="ARBA" id="ARBA00023004"/>
    </source>
</evidence>
<comment type="cofactor">
    <cofactor evidence="1">
        <name>heme</name>
        <dbReference type="ChEBI" id="CHEBI:30413"/>
    </cofactor>
</comment>
<evidence type="ECO:0000256" key="3">
    <source>
        <dbReference type="ARBA" id="ARBA00022723"/>
    </source>
</evidence>
<evidence type="ECO:0008006" key="9">
    <source>
        <dbReference type="Google" id="ProtNLM"/>
    </source>
</evidence>
<evidence type="ECO:0000313" key="8">
    <source>
        <dbReference type="Proteomes" id="UP000325577"/>
    </source>
</evidence>
<feature type="region of interest" description="Disordered" evidence="6">
    <location>
        <begin position="372"/>
        <end position="418"/>
    </location>
</feature>
<evidence type="ECO:0000256" key="1">
    <source>
        <dbReference type="ARBA" id="ARBA00001971"/>
    </source>
</evidence>
<dbReference type="Gene3D" id="1.10.630.10">
    <property type="entry name" value="Cytochrome P450"/>
    <property type="match status" value="2"/>
</dbReference>
<comment type="similarity">
    <text evidence="2">Belongs to the cytochrome P450 family.</text>
</comment>
<dbReference type="GO" id="GO:0005506">
    <property type="term" value="F:iron ion binding"/>
    <property type="evidence" value="ECO:0007669"/>
    <property type="project" value="InterPro"/>
</dbReference>
<keyword evidence="3" id="KW-0479">Metal-binding</keyword>
<name>A0A5J4ZZW5_9ASTE</name>
<protein>
    <recommendedName>
        <fullName evidence="9">Cytochrome P450</fullName>
    </recommendedName>
</protein>
<dbReference type="EMBL" id="CM018047">
    <property type="protein sequence ID" value="KAA8523444.1"/>
    <property type="molecule type" value="Genomic_DNA"/>
</dbReference>
<sequence length="418" mass="48116">MLPGLLRNANRVHEFITEVLKQSGGTFEFKGPCFANMDMLVTADPAIIHHILSKNFSNYPKGPEFKQTFEILGDGIFNADSELWETHRKTTMSLINCEKFYQPLQRTSWEKVEKGLISVLDRVSELGIVVDLQDLFQRFTFDSICILVLGYDPGSLSIALPHIPCEKAFGDAEEALLYRHVLPERFWKLQQWLQIGKEKKLSMAWVAFDQFLSPWISSKLEDLSKSGAEIDGRGTTSTALTWFFWLLAINPSAETKIREEIKTKLDVKDDQKWRCFTVEELRKLVYLHGALCEALRLFPPLSLELKTPIQPDILPSGQQVDRNTRTILSFYSMGRMETIWGQDCLEFKPERWISDRGGIKHEPSYKFPAFNAGPRTCLEDEETAQKKRKMDVEEMGDSMKSLENKTLDSKREMDNRAE</sequence>
<keyword evidence="8" id="KW-1185">Reference proteome</keyword>
<dbReference type="GO" id="GO:0004497">
    <property type="term" value="F:monooxygenase activity"/>
    <property type="evidence" value="ECO:0007669"/>
    <property type="project" value="InterPro"/>
</dbReference>
<dbReference type="OrthoDB" id="1470350at2759"/>
<dbReference type="PANTHER" id="PTHR24296">
    <property type="entry name" value="CYTOCHROME P450"/>
    <property type="match status" value="1"/>
</dbReference>